<dbReference type="Gene3D" id="1.50.10.10">
    <property type="match status" value="1"/>
</dbReference>
<sequence length="369" mass="40656">MVLVLAIGTASCSTAHSWPAWEGFKTAFLSEDGRVIDRSQADLRTVSEGQSYGLFFALVAQDRVAFDAILKWTENNLSGGDLGKQLPAWIWGKQGENWGVIDTTSASDADLWIAYSLLEASRVWCHAPYADKARALGNLILDKESVEVSGLGLSVLPGNNGFVQSNGTVKLNPSYLPPFMMARFANAWADDARWAHVYLASQRLLLDSGRTGAYPDWVHYNNGQLSLPEDEQRGDYDAIRTYMWIGMTSAGDPITQPLLKQLSPTVALLLKRQNMPEWFEPLNGKVSAERGPAGFQVAMAPFLEASGTPDLAKKFAAFSLKKNDKKAWLEYGYYNGALSLFGQGYTDRLYRFNALGELMPKGKEVKSCG</sequence>
<evidence type="ECO:0000256" key="3">
    <source>
        <dbReference type="ARBA" id="ARBA00022729"/>
    </source>
</evidence>
<feature type="active site" description="Nucleophile" evidence="8">
    <location>
        <position position="108"/>
    </location>
</feature>
<dbReference type="InterPro" id="IPR012341">
    <property type="entry name" value="6hp_glycosidase-like_sf"/>
</dbReference>
<reference evidence="10 11" key="1">
    <citation type="submission" date="2023-10" db="EMBL/GenBank/DDBJ databases">
        <title>Complete Genome Sequence of Limnobacter thiooxidans CS-K2T, Isolated from freshwater lake sediments in Bavaria, Germany.</title>
        <authorList>
            <person name="Naruki M."/>
            <person name="Watanabe A."/>
            <person name="Warashina T."/>
            <person name="Morita T."/>
            <person name="Arakawa K."/>
        </authorList>
    </citation>
    <scope>NUCLEOTIDE SEQUENCE [LARGE SCALE GENOMIC DNA]</scope>
    <source>
        <strain evidence="10 11">CS-K2</strain>
    </source>
</reference>
<dbReference type="Pfam" id="PF01270">
    <property type="entry name" value="Glyco_hydro_8"/>
    <property type="match status" value="1"/>
</dbReference>
<evidence type="ECO:0000256" key="2">
    <source>
        <dbReference type="ARBA" id="ARBA00009209"/>
    </source>
</evidence>
<dbReference type="GO" id="GO:0030245">
    <property type="term" value="P:cellulose catabolic process"/>
    <property type="evidence" value="ECO:0007669"/>
    <property type="project" value="UniProtKB-KW"/>
</dbReference>
<evidence type="ECO:0000256" key="8">
    <source>
        <dbReference type="PROSITE-ProRule" id="PRU10058"/>
    </source>
</evidence>
<evidence type="ECO:0000256" key="7">
    <source>
        <dbReference type="ARBA" id="ARBA00023326"/>
    </source>
</evidence>
<dbReference type="PRINTS" id="PR00735">
    <property type="entry name" value="GLHYDRLASE8"/>
</dbReference>
<dbReference type="EC" id="3.2.1.-" evidence="9"/>
<dbReference type="GO" id="GO:0008810">
    <property type="term" value="F:cellulase activity"/>
    <property type="evidence" value="ECO:0007669"/>
    <property type="project" value="UniProtKB-EC"/>
</dbReference>
<dbReference type="SUPFAM" id="SSF48208">
    <property type="entry name" value="Six-hairpin glycosidases"/>
    <property type="match status" value="1"/>
</dbReference>
<evidence type="ECO:0000256" key="4">
    <source>
        <dbReference type="ARBA" id="ARBA00022801"/>
    </source>
</evidence>
<keyword evidence="3" id="KW-0732">Signal</keyword>
<evidence type="ECO:0000256" key="9">
    <source>
        <dbReference type="RuleBase" id="RU361167"/>
    </source>
</evidence>
<name>A0AA86J9V0_9BURK</name>
<dbReference type="EMBL" id="AP028947">
    <property type="protein sequence ID" value="BET27390.1"/>
    <property type="molecule type" value="Genomic_DNA"/>
</dbReference>
<keyword evidence="6 9" id="KW-0326">Glycosidase</keyword>
<organism evidence="10 11">
    <name type="scientific">Limnobacter thiooxidans</name>
    <dbReference type="NCBI Taxonomy" id="131080"/>
    <lineage>
        <taxon>Bacteria</taxon>
        <taxon>Pseudomonadati</taxon>
        <taxon>Pseudomonadota</taxon>
        <taxon>Betaproteobacteria</taxon>
        <taxon>Burkholderiales</taxon>
        <taxon>Burkholderiaceae</taxon>
        <taxon>Limnobacter</taxon>
    </lineage>
</organism>
<evidence type="ECO:0000313" key="11">
    <source>
        <dbReference type="Proteomes" id="UP001329151"/>
    </source>
</evidence>
<dbReference type="AlphaFoldDB" id="A0AA86J9V0"/>
<comment type="similarity">
    <text evidence="2 9">Belongs to the glycosyl hydrolase 8 (cellulase D) family.</text>
</comment>
<dbReference type="InterPro" id="IPR008928">
    <property type="entry name" value="6-hairpin_glycosidase_sf"/>
</dbReference>
<dbReference type="PROSITE" id="PS00812">
    <property type="entry name" value="GLYCOSYL_HYDROL_F8"/>
    <property type="match status" value="1"/>
</dbReference>
<dbReference type="NCBIfam" id="NF008305">
    <property type="entry name" value="PRK11097.1"/>
    <property type="match status" value="1"/>
</dbReference>
<comment type="catalytic activity">
    <reaction evidence="1">
        <text>Endohydrolysis of (1-&gt;4)-beta-D-glucosidic linkages in cellulose, lichenin and cereal beta-D-glucans.</text>
        <dbReference type="EC" id="3.2.1.4"/>
    </reaction>
</comment>
<gene>
    <name evidence="10" type="ORF">RGQ30_28910</name>
</gene>
<proteinExistence type="inferred from homology"/>
<evidence type="ECO:0000256" key="5">
    <source>
        <dbReference type="ARBA" id="ARBA00023001"/>
    </source>
</evidence>
<keyword evidence="5" id="KW-0136">Cellulose degradation</keyword>
<evidence type="ECO:0000256" key="1">
    <source>
        <dbReference type="ARBA" id="ARBA00000966"/>
    </source>
</evidence>
<dbReference type="Proteomes" id="UP001329151">
    <property type="component" value="Chromosome"/>
</dbReference>
<evidence type="ECO:0000313" key="10">
    <source>
        <dbReference type="EMBL" id="BET27390.1"/>
    </source>
</evidence>
<protein>
    <recommendedName>
        <fullName evidence="9">Glucanase</fullName>
        <ecNumber evidence="9">3.2.1.-</ecNumber>
    </recommendedName>
</protein>
<dbReference type="InterPro" id="IPR019834">
    <property type="entry name" value="Glyco_hydro_8_CS"/>
</dbReference>
<keyword evidence="11" id="KW-1185">Reference proteome</keyword>
<keyword evidence="7 9" id="KW-0119">Carbohydrate metabolism</keyword>
<dbReference type="InterPro" id="IPR002037">
    <property type="entry name" value="Glyco_hydro_8"/>
</dbReference>
<evidence type="ECO:0000256" key="6">
    <source>
        <dbReference type="ARBA" id="ARBA00023295"/>
    </source>
</evidence>
<accession>A0AA86J9V0</accession>
<dbReference type="KEGG" id="lto:RGQ30_28910"/>
<keyword evidence="7 9" id="KW-0624">Polysaccharide degradation</keyword>
<keyword evidence="4 9" id="KW-0378">Hydrolase</keyword>